<dbReference type="InterPro" id="IPR051453">
    <property type="entry name" value="MBL_Glyoxalase_II"/>
</dbReference>
<dbReference type="InterPro" id="IPR001279">
    <property type="entry name" value="Metallo-B-lactamas"/>
</dbReference>
<sequence>MFIAYFVAGPLGNNCYLLAPDRGTSAVVVDAPVGSAATIEHALDEHGLELAAVLLTHGHLDHCAEAAGLADDHDAPVLIGAADRMLLTRPEAALSPELAGQLTDLLPEPLSEPRRVETYEPSRPLLIGGLTFTVLPAPGHTPGSVLLRTSTGEQEIAFTGDVLFAGSIGRTDLPGGDDPTMRASLRDVVRALPPQVHVLPGHGPFSTMATELADNPYLTDAYLEALN</sequence>
<name>A0A375HX63_9ACTN</name>
<dbReference type="PANTHER" id="PTHR46233:SF3">
    <property type="entry name" value="HYDROXYACYLGLUTATHIONE HYDROLASE GLOC"/>
    <property type="match status" value="1"/>
</dbReference>
<evidence type="ECO:0000259" key="5">
    <source>
        <dbReference type="SMART" id="SM00849"/>
    </source>
</evidence>
<reference evidence="7" key="1">
    <citation type="submission" date="2018-02" db="EMBL/GenBank/DDBJ databases">
        <authorList>
            <person name="Hornung B."/>
        </authorList>
    </citation>
    <scope>NUCLEOTIDE SEQUENCE [LARGE SCALE GENOMIC DNA]</scope>
</reference>
<dbReference type="InterPro" id="IPR036866">
    <property type="entry name" value="RibonucZ/Hydroxyglut_hydro"/>
</dbReference>
<keyword evidence="3" id="KW-0378">Hydrolase</keyword>
<dbReference type="Proteomes" id="UP000265962">
    <property type="component" value="Unassembled WGS sequence"/>
</dbReference>
<dbReference type="GO" id="GO:0016787">
    <property type="term" value="F:hydrolase activity"/>
    <property type="evidence" value="ECO:0007669"/>
    <property type="project" value="UniProtKB-KW"/>
</dbReference>
<dbReference type="SUPFAM" id="SSF56281">
    <property type="entry name" value="Metallo-hydrolase/oxidoreductase"/>
    <property type="match status" value="1"/>
</dbReference>
<evidence type="ECO:0000256" key="3">
    <source>
        <dbReference type="ARBA" id="ARBA00022801"/>
    </source>
</evidence>
<comment type="cofactor">
    <cofactor evidence="1">
        <name>Zn(2+)</name>
        <dbReference type="ChEBI" id="CHEBI:29105"/>
    </cofactor>
</comment>
<evidence type="ECO:0000313" key="7">
    <source>
        <dbReference type="Proteomes" id="UP000265962"/>
    </source>
</evidence>
<keyword evidence="7" id="KW-1185">Reference proteome</keyword>
<evidence type="ECO:0000256" key="4">
    <source>
        <dbReference type="ARBA" id="ARBA00022833"/>
    </source>
</evidence>
<evidence type="ECO:0000256" key="2">
    <source>
        <dbReference type="ARBA" id="ARBA00022723"/>
    </source>
</evidence>
<dbReference type="GO" id="GO:0046872">
    <property type="term" value="F:metal ion binding"/>
    <property type="evidence" value="ECO:0007669"/>
    <property type="project" value="UniProtKB-KW"/>
</dbReference>
<keyword evidence="2" id="KW-0479">Metal-binding</keyword>
<keyword evidence="4" id="KW-0862">Zinc</keyword>
<dbReference type="Pfam" id="PF00753">
    <property type="entry name" value="Lactamase_B"/>
    <property type="match status" value="1"/>
</dbReference>
<gene>
    <name evidence="6" type="ORF">PROPJV5_0072</name>
</gene>
<accession>A0A375HX63</accession>
<protein>
    <submittedName>
        <fullName evidence="6">Metallo-beta-lactamase superfamily</fullName>
    </submittedName>
</protein>
<dbReference type="CDD" id="cd06262">
    <property type="entry name" value="metallo-hydrolase-like_MBL-fold"/>
    <property type="match status" value="1"/>
</dbReference>
<feature type="domain" description="Metallo-beta-lactamase" evidence="5">
    <location>
        <begin position="12"/>
        <end position="202"/>
    </location>
</feature>
<organism evidence="6 7">
    <name type="scientific">Propionibacterium ruminifibrarum</name>
    <dbReference type="NCBI Taxonomy" id="1962131"/>
    <lineage>
        <taxon>Bacteria</taxon>
        <taxon>Bacillati</taxon>
        <taxon>Actinomycetota</taxon>
        <taxon>Actinomycetes</taxon>
        <taxon>Propionibacteriales</taxon>
        <taxon>Propionibacteriaceae</taxon>
        <taxon>Propionibacterium</taxon>
    </lineage>
</organism>
<dbReference type="AlphaFoldDB" id="A0A375HX63"/>
<dbReference type="PANTHER" id="PTHR46233">
    <property type="entry name" value="HYDROXYACYLGLUTATHIONE HYDROLASE GLOC"/>
    <property type="match status" value="1"/>
</dbReference>
<evidence type="ECO:0000256" key="1">
    <source>
        <dbReference type="ARBA" id="ARBA00001947"/>
    </source>
</evidence>
<dbReference type="RefSeq" id="WP_119714370.1">
    <property type="nucleotide sequence ID" value="NZ_OMOH01000001.1"/>
</dbReference>
<proteinExistence type="predicted"/>
<dbReference type="Gene3D" id="3.60.15.10">
    <property type="entry name" value="Ribonuclease Z/Hydroxyacylglutathione hydrolase-like"/>
    <property type="match status" value="1"/>
</dbReference>
<dbReference type="SMART" id="SM00849">
    <property type="entry name" value="Lactamase_B"/>
    <property type="match status" value="1"/>
</dbReference>
<dbReference type="EMBL" id="OMOH01000001">
    <property type="protein sequence ID" value="SPF67063.1"/>
    <property type="molecule type" value="Genomic_DNA"/>
</dbReference>
<dbReference type="OrthoDB" id="9802991at2"/>
<evidence type="ECO:0000313" key="6">
    <source>
        <dbReference type="EMBL" id="SPF67063.1"/>
    </source>
</evidence>